<keyword evidence="4 5" id="KW-0472">Membrane</keyword>
<proteinExistence type="predicted"/>
<keyword evidence="3 5" id="KW-1133">Transmembrane helix</keyword>
<protein>
    <recommendedName>
        <fullName evidence="8">Siderophore iron transporter mirB</fullName>
    </recommendedName>
</protein>
<keyword evidence="2 5" id="KW-0812">Transmembrane</keyword>
<organism evidence="6 7">
    <name type="scientific">Ajellomyces capsulatus (strain H143)</name>
    <name type="common">Darling's disease fungus</name>
    <name type="synonym">Histoplasma capsulatum</name>
    <dbReference type="NCBI Taxonomy" id="544712"/>
    <lineage>
        <taxon>Eukaryota</taxon>
        <taxon>Fungi</taxon>
        <taxon>Dikarya</taxon>
        <taxon>Ascomycota</taxon>
        <taxon>Pezizomycotina</taxon>
        <taxon>Eurotiomycetes</taxon>
        <taxon>Eurotiomycetidae</taxon>
        <taxon>Onygenales</taxon>
        <taxon>Ajellomycetaceae</taxon>
        <taxon>Histoplasma</taxon>
    </lineage>
</organism>
<sequence length="111" mass="12215">MFGSIGASVGLAIAGAMWNNILPSQLYRRLPEQSKDMAAQIFGDMQLQMSYLDGTPERDAIVGAYADVQRKMVIAGVCMMPLVMASIVIWRNVNIKKQEEEEGSQTTGNIF</sequence>
<dbReference type="EMBL" id="GG692432">
    <property type="protein sequence ID" value="EER38011.1"/>
    <property type="molecule type" value="Genomic_DNA"/>
</dbReference>
<dbReference type="Proteomes" id="UP000002624">
    <property type="component" value="Unassembled WGS sequence"/>
</dbReference>
<evidence type="ECO:0000313" key="6">
    <source>
        <dbReference type="EMBL" id="EER38011.1"/>
    </source>
</evidence>
<dbReference type="PANTHER" id="PTHR23501:SF107">
    <property type="entry name" value="TRANSPORTER, PUTATIVE (AFU_ORTHOLOGUE AFUA_7G04730)-RELATED"/>
    <property type="match status" value="1"/>
</dbReference>
<evidence type="ECO:0000256" key="3">
    <source>
        <dbReference type="ARBA" id="ARBA00022989"/>
    </source>
</evidence>
<dbReference type="AlphaFoldDB" id="C6HNG5"/>
<dbReference type="PANTHER" id="PTHR23501">
    <property type="entry name" value="MAJOR FACILITATOR SUPERFAMILY"/>
    <property type="match status" value="1"/>
</dbReference>
<evidence type="ECO:0008006" key="8">
    <source>
        <dbReference type="Google" id="ProtNLM"/>
    </source>
</evidence>
<gene>
    <name evidence="6" type="ORF">HCDG_07746</name>
</gene>
<feature type="transmembrane region" description="Helical" evidence="5">
    <location>
        <begin position="72"/>
        <end position="90"/>
    </location>
</feature>
<dbReference type="STRING" id="544712.C6HNG5"/>
<evidence type="ECO:0000256" key="1">
    <source>
        <dbReference type="ARBA" id="ARBA00004141"/>
    </source>
</evidence>
<reference evidence="7" key="1">
    <citation type="submission" date="2009-05" db="EMBL/GenBank/DDBJ databases">
        <title>The genome sequence of Ajellomyces capsulatus strain H143.</title>
        <authorList>
            <person name="Champion M."/>
            <person name="Cuomo C.A."/>
            <person name="Ma L.-J."/>
            <person name="Henn M.R."/>
            <person name="Sil A."/>
            <person name="Goldman B."/>
            <person name="Young S.K."/>
            <person name="Kodira C.D."/>
            <person name="Zeng Q."/>
            <person name="Koehrsen M."/>
            <person name="Alvarado L."/>
            <person name="Berlin A.M."/>
            <person name="Borenstein D."/>
            <person name="Chen Z."/>
            <person name="Engels R."/>
            <person name="Freedman E."/>
            <person name="Gellesch M."/>
            <person name="Goldberg J."/>
            <person name="Griggs A."/>
            <person name="Gujja S."/>
            <person name="Heiman D.I."/>
            <person name="Hepburn T.A."/>
            <person name="Howarth C."/>
            <person name="Jen D."/>
            <person name="Larson L."/>
            <person name="Lewis B."/>
            <person name="Mehta T."/>
            <person name="Park D."/>
            <person name="Pearson M."/>
            <person name="Roberts A."/>
            <person name="Saif S."/>
            <person name="Shea T.D."/>
            <person name="Shenoy N."/>
            <person name="Sisk P."/>
            <person name="Stolte C."/>
            <person name="Sykes S."/>
            <person name="Walk T."/>
            <person name="White J."/>
            <person name="Yandava C."/>
            <person name="Klein B."/>
            <person name="McEwen J.G."/>
            <person name="Puccia R."/>
            <person name="Goldman G.H."/>
            <person name="Felipe M.S."/>
            <person name="Nino-Vega G."/>
            <person name="San-Blas G."/>
            <person name="Taylor J.W."/>
            <person name="Mendoza L."/>
            <person name="Galagan J.E."/>
            <person name="Nusbaum C."/>
            <person name="Birren B.W."/>
        </authorList>
    </citation>
    <scope>NUCLEOTIDE SEQUENCE [LARGE SCALE GENOMIC DNA]</scope>
    <source>
        <strain evidence="7">H143</strain>
    </source>
</reference>
<dbReference type="GO" id="GO:0005886">
    <property type="term" value="C:plasma membrane"/>
    <property type="evidence" value="ECO:0007669"/>
    <property type="project" value="TreeGrafter"/>
</dbReference>
<dbReference type="VEuPathDB" id="FungiDB:HCDG_07746"/>
<evidence type="ECO:0000256" key="5">
    <source>
        <dbReference type="SAM" id="Phobius"/>
    </source>
</evidence>
<evidence type="ECO:0000313" key="7">
    <source>
        <dbReference type="Proteomes" id="UP000002624"/>
    </source>
</evidence>
<name>C6HNG5_AJECH</name>
<dbReference type="OMA" id="EAMVCAM"/>
<dbReference type="GO" id="GO:0022857">
    <property type="term" value="F:transmembrane transporter activity"/>
    <property type="evidence" value="ECO:0007669"/>
    <property type="project" value="TreeGrafter"/>
</dbReference>
<dbReference type="HOGENOM" id="CLU_135734_0_0_1"/>
<evidence type="ECO:0000256" key="2">
    <source>
        <dbReference type="ARBA" id="ARBA00022692"/>
    </source>
</evidence>
<accession>C6HNG5</accession>
<evidence type="ECO:0000256" key="4">
    <source>
        <dbReference type="ARBA" id="ARBA00023136"/>
    </source>
</evidence>
<comment type="subcellular location">
    <subcellularLocation>
        <location evidence="1">Membrane</location>
        <topology evidence="1">Multi-pass membrane protein</topology>
    </subcellularLocation>
</comment>